<feature type="compositionally biased region" description="Basic and acidic residues" evidence="1">
    <location>
        <begin position="67"/>
        <end position="82"/>
    </location>
</feature>
<comment type="caution">
    <text evidence="3">The sequence shown here is derived from an EMBL/GenBank/DDBJ whole genome shotgun (WGS) entry which is preliminary data.</text>
</comment>
<dbReference type="PANTHER" id="PTHR41248">
    <property type="entry name" value="NORD PROTEIN"/>
    <property type="match status" value="1"/>
</dbReference>
<protein>
    <recommendedName>
        <fullName evidence="2">Cobalamin biosynthesis protein CobT VWA domain-containing protein</fullName>
    </recommendedName>
</protein>
<gene>
    <name evidence="3" type="ORF">LCGC14_2788810</name>
</gene>
<dbReference type="EMBL" id="LAZR01052019">
    <property type="protein sequence ID" value="KKK83894.1"/>
    <property type="molecule type" value="Genomic_DNA"/>
</dbReference>
<dbReference type="SUPFAM" id="SSF53300">
    <property type="entry name" value="vWA-like"/>
    <property type="match status" value="1"/>
</dbReference>
<dbReference type="Gene3D" id="3.40.50.410">
    <property type="entry name" value="von Willebrand factor, type A domain"/>
    <property type="match status" value="1"/>
</dbReference>
<feature type="domain" description="Cobalamin biosynthesis protein CobT VWA" evidence="2">
    <location>
        <begin position="232"/>
        <end position="319"/>
    </location>
</feature>
<dbReference type="PANTHER" id="PTHR41248:SF1">
    <property type="entry name" value="NORD PROTEIN"/>
    <property type="match status" value="1"/>
</dbReference>
<evidence type="ECO:0000313" key="3">
    <source>
        <dbReference type="EMBL" id="KKK83894.1"/>
    </source>
</evidence>
<evidence type="ECO:0000256" key="1">
    <source>
        <dbReference type="SAM" id="MobiDB-lite"/>
    </source>
</evidence>
<sequence length="335" mass="37629">KAKASPEDEGKVVHWKDMVLSEHTEWKPRDPQSEAGNVGIDWTGISSGSTVGLMPLHMINVIDLAKEPDNSHSGEEDRKRYMPSDGAAAQFGNQIRRSLQALGRSRVTRHKLHGKLDRSSIVKLLLPPIDGGEYNKKIFYQQEKHTMKDTCIFVLTDWSGSMKGAKMRSAADASQRLVYVMERILKIPVALACFSNRDTECDIGYIKPFGTRGLTAEEIAHRFAKFRAFTSANNDADAVHWAWTQIRKRHEDRKILIVLSDGCPAGSWIGSSYDNLHHVVDAITKDGHVELYGVGIHSGAVKKYYPHYKILSGPDEINATLFNLIKDGDKLRRHR</sequence>
<evidence type="ECO:0000259" key="2">
    <source>
        <dbReference type="Pfam" id="PF11775"/>
    </source>
</evidence>
<proteinExistence type="predicted"/>
<feature type="domain" description="Cobalamin biosynthesis protein CobT VWA" evidence="2">
    <location>
        <begin position="139"/>
        <end position="197"/>
    </location>
</feature>
<organism evidence="3">
    <name type="scientific">marine sediment metagenome</name>
    <dbReference type="NCBI Taxonomy" id="412755"/>
    <lineage>
        <taxon>unclassified sequences</taxon>
        <taxon>metagenomes</taxon>
        <taxon>ecological metagenomes</taxon>
    </lineage>
</organism>
<feature type="region of interest" description="Disordered" evidence="1">
    <location>
        <begin position="67"/>
        <end position="87"/>
    </location>
</feature>
<name>A0A0F9AZU0_9ZZZZ</name>
<reference evidence="3" key="1">
    <citation type="journal article" date="2015" name="Nature">
        <title>Complex archaea that bridge the gap between prokaryotes and eukaryotes.</title>
        <authorList>
            <person name="Spang A."/>
            <person name="Saw J.H."/>
            <person name="Jorgensen S.L."/>
            <person name="Zaremba-Niedzwiedzka K."/>
            <person name="Martijn J."/>
            <person name="Lind A.E."/>
            <person name="van Eijk R."/>
            <person name="Schleper C."/>
            <person name="Guy L."/>
            <person name="Ettema T.J."/>
        </authorList>
    </citation>
    <scope>NUCLEOTIDE SEQUENCE</scope>
</reference>
<dbReference type="InterPro" id="IPR051928">
    <property type="entry name" value="NorD/CobT"/>
</dbReference>
<dbReference type="InterPro" id="IPR025861">
    <property type="entry name" value="CobT_VWA_dom"/>
</dbReference>
<dbReference type="Pfam" id="PF11775">
    <property type="entry name" value="CobT_C"/>
    <property type="match status" value="2"/>
</dbReference>
<dbReference type="CDD" id="cd00198">
    <property type="entry name" value="vWFA"/>
    <property type="match status" value="1"/>
</dbReference>
<dbReference type="InterPro" id="IPR036465">
    <property type="entry name" value="vWFA_dom_sf"/>
</dbReference>
<accession>A0A0F9AZU0</accession>
<feature type="non-terminal residue" evidence="3">
    <location>
        <position position="1"/>
    </location>
</feature>
<dbReference type="AlphaFoldDB" id="A0A0F9AZU0"/>